<dbReference type="GO" id="GO:0031856">
    <property type="term" value="F:parathyroid hormone receptor binding"/>
    <property type="evidence" value="ECO:0007669"/>
    <property type="project" value="TreeGrafter"/>
</dbReference>
<dbReference type="AlphaFoldDB" id="A0A6P5LNT5"/>
<protein>
    <submittedName>
        <fullName evidence="2">Parathyroid hormone</fullName>
    </submittedName>
</protein>
<dbReference type="InParanoid" id="A0A6P5LNT5"/>
<dbReference type="FunCoup" id="A0A6P5LNT5">
    <property type="interactions" value="389"/>
</dbReference>
<evidence type="ECO:0000313" key="1">
    <source>
        <dbReference type="Proteomes" id="UP000515140"/>
    </source>
</evidence>
<gene>
    <name evidence="2" type="primary">PTH</name>
</gene>
<dbReference type="PANTHER" id="PTHR10541:SF2">
    <property type="entry name" value="PARATHYROID HORMONE"/>
    <property type="match status" value="1"/>
</dbReference>
<dbReference type="KEGG" id="pcw:110218925"/>
<name>A0A6P5LNT5_PHACI</name>
<organism evidence="1 2">
    <name type="scientific">Phascolarctos cinereus</name>
    <name type="common">Koala</name>
    <dbReference type="NCBI Taxonomy" id="38626"/>
    <lineage>
        <taxon>Eukaryota</taxon>
        <taxon>Metazoa</taxon>
        <taxon>Chordata</taxon>
        <taxon>Craniata</taxon>
        <taxon>Vertebrata</taxon>
        <taxon>Euteleostomi</taxon>
        <taxon>Mammalia</taxon>
        <taxon>Metatheria</taxon>
        <taxon>Diprotodontia</taxon>
        <taxon>Phascolarctidae</taxon>
        <taxon>Phascolarctos</taxon>
    </lineage>
</organism>
<dbReference type="OMA" id="TEVQLMH"/>
<dbReference type="GO" id="GO:0006874">
    <property type="term" value="P:intracellular calcium ion homeostasis"/>
    <property type="evidence" value="ECO:0007669"/>
    <property type="project" value="InterPro"/>
</dbReference>
<dbReference type="GO" id="GO:0005615">
    <property type="term" value="C:extracellular space"/>
    <property type="evidence" value="ECO:0007669"/>
    <property type="project" value="TreeGrafter"/>
</dbReference>
<dbReference type="Proteomes" id="UP000515140">
    <property type="component" value="Unplaced"/>
</dbReference>
<accession>A0A6P5LNT5</accession>
<reference evidence="2" key="1">
    <citation type="submission" date="2025-08" db="UniProtKB">
        <authorList>
            <consortium name="RefSeq"/>
        </authorList>
    </citation>
    <scope>IDENTIFICATION</scope>
    <source>
        <tissue evidence="2">Spleen</tissue>
    </source>
</reference>
<dbReference type="GO" id="GO:0007267">
    <property type="term" value="P:cell-cell signaling"/>
    <property type="evidence" value="ECO:0007669"/>
    <property type="project" value="TreeGrafter"/>
</dbReference>
<dbReference type="CTD" id="5741"/>
<dbReference type="GO" id="GO:0005179">
    <property type="term" value="F:hormone activity"/>
    <property type="evidence" value="ECO:0007669"/>
    <property type="project" value="InterPro"/>
</dbReference>
<dbReference type="GeneID" id="110218925"/>
<sequence>MVFARDMARAIVVLYVIGFITNADGKSIKKRIVAEIELMHNFSEFLKNETRVAWLKKYLEKILDPRDLPWVPKPLVAPAEMQLRKRADTNLVANQDYQLTPGKKTLGKTDKADMYMLSKVNPQQ</sequence>
<evidence type="ECO:0000313" key="2">
    <source>
        <dbReference type="RefSeq" id="XP_020857601.1"/>
    </source>
</evidence>
<proteinExistence type="predicted"/>
<dbReference type="RefSeq" id="XP_020857601.1">
    <property type="nucleotide sequence ID" value="XM_021001942.1"/>
</dbReference>
<dbReference type="InterPro" id="IPR003625">
    <property type="entry name" value="PTH"/>
</dbReference>
<keyword evidence="1" id="KW-1185">Reference proteome</keyword>
<dbReference type="PIRSF" id="PIRSF001832">
    <property type="entry name" value="PTH"/>
    <property type="match status" value="1"/>
</dbReference>
<dbReference type="PANTHER" id="PTHR10541">
    <property type="entry name" value="PARATHYROID HORMONE"/>
    <property type="match status" value="1"/>
</dbReference>